<proteinExistence type="predicted"/>
<reference evidence="1" key="1">
    <citation type="submission" date="2013-05" db="EMBL/GenBank/DDBJ databases">
        <authorList>
            <person name="Yim A.K.Y."/>
            <person name="Chan T.F."/>
            <person name="Ji K.M."/>
            <person name="Liu X.Y."/>
            <person name="Zhou J.W."/>
            <person name="Li R.Q."/>
            <person name="Yang K.Y."/>
            <person name="Li J."/>
            <person name="Li M."/>
            <person name="Law P.T.W."/>
            <person name="Wu Y.L."/>
            <person name="Cai Z.L."/>
            <person name="Qin H."/>
            <person name="Bao Y."/>
            <person name="Leung R.K.K."/>
            <person name="Ng P.K.S."/>
            <person name="Zou J."/>
            <person name="Zhong X.J."/>
            <person name="Ran P.X."/>
            <person name="Zhong N.S."/>
            <person name="Liu Z.G."/>
            <person name="Tsui S.K.W."/>
        </authorList>
    </citation>
    <scope>NUCLEOTIDE SEQUENCE</scope>
    <source>
        <strain evidence="1">Derf</strain>
        <tissue evidence="1">Whole organism</tissue>
    </source>
</reference>
<evidence type="ECO:0000313" key="2">
    <source>
        <dbReference type="Proteomes" id="UP000790347"/>
    </source>
</evidence>
<keyword evidence="2" id="KW-1185">Reference proteome</keyword>
<protein>
    <submittedName>
        <fullName evidence="1">Uncharacterized protein</fullName>
    </submittedName>
</protein>
<comment type="caution">
    <text evidence="1">The sequence shown here is derived from an EMBL/GenBank/DDBJ whole genome shotgun (WGS) entry which is preliminary data.</text>
</comment>
<dbReference type="AlphaFoldDB" id="A0A922ID19"/>
<evidence type="ECO:0000313" key="1">
    <source>
        <dbReference type="EMBL" id="KAH9528875.1"/>
    </source>
</evidence>
<reference evidence="1" key="2">
    <citation type="journal article" date="2022" name="Res Sq">
        <title>Comparative Genomics Reveals Insights into the Divergent Evolution of Astigmatic Mites and Household Pest Adaptations.</title>
        <authorList>
            <person name="Xiong Q."/>
            <person name="Wan A.T.-Y."/>
            <person name="Liu X.-Y."/>
            <person name="Fung C.S.-H."/>
            <person name="Xiao X."/>
            <person name="Malainual N."/>
            <person name="Hou J."/>
            <person name="Wang L."/>
            <person name="Wang M."/>
            <person name="Yang K."/>
            <person name="Cui Y."/>
            <person name="Leung E."/>
            <person name="Nong W."/>
            <person name="Shin S.-K."/>
            <person name="Au S."/>
            <person name="Jeong K.Y."/>
            <person name="Chew F.T."/>
            <person name="Hui J."/>
            <person name="Leung T.F."/>
            <person name="Tungtrongchitr A."/>
            <person name="Zhong N."/>
            <person name="Liu Z."/>
            <person name="Tsui S."/>
        </authorList>
    </citation>
    <scope>NUCLEOTIDE SEQUENCE</scope>
    <source>
        <strain evidence="1">Derf</strain>
        <tissue evidence="1">Whole organism</tissue>
    </source>
</reference>
<gene>
    <name evidence="1" type="ORF">DERF_002782</name>
</gene>
<sequence>MQTINITNLLSTLLFTYEFIKRILDEVVVSIVVSYPLIPQQATRIRFLVNSFKRHKFFELYINVIRNIFVWIAELGNQRIYCGKIVYIQNPRNSARVKSYEKHPIVVTSV</sequence>
<accession>A0A922ID19</accession>
<dbReference type="Proteomes" id="UP000790347">
    <property type="component" value="Unassembled WGS sequence"/>
</dbReference>
<organism evidence="1 2">
    <name type="scientific">Dermatophagoides farinae</name>
    <name type="common">American house dust mite</name>
    <dbReference type="NCBI Taxonomy" id="6954"/>
    <lineage>
        <taxon>Eukaryota</taxon>
        <taxon>Metazoa</taxon>
        <taxon>Ecdysozoa</taxon>
        <taxon>Arthropoda</taxon>
        <taxon>Chelicerata</taxon>
        <taxon>Arachnida</taxon>
        <taxon>Acari</taxon>
        <taxon>Acariformes</taxon>
        <taxon>Sarcoptiformes</taxon>
        <taxon>Astigmata</taxon>
        <taxon>Psoroptidia</taxon>
        <taxon>Analgoidea</taxon>
        <taxon>Pyroglyphidae</taxon>
        <taxon>Dermatophagoidinae</taxon>
        <taxon>Dermatophagoides</taxon>
    </lineage>
</organism>
<dbReference type="EMBL" id="ASGP02000001">
    <property type="protein sequence ID" value="KAH9528875.1"/>
    <property type="molecule type" value="Genomic_DNA"/>
</dbReference>
<name>A0A922ID19_DERFA</name>